<dbReference type="Proteomes" id="UP000297229">
    <property type="component" value="Unassembled WGS sequence"/>
</dbReference>
<reference evidence="1 2" key="1">
    <citation type="submission" date="2017-12" db="EMBL/GenBank/DDBJ databases">
        <title>Comparative genomics of Botrytis spp.</title>
        <authorList>
            <person name="Valero-Jimenez C.A."/>
            <person name="Tapia P."/>
            <person name="Veloso J."/>
            <person name="Silva-Moreno E."/>
            <person name="Staats M."/>
            <person name="Valdes J.H."/>
            <person name="Van Kan J.A.L."/>
        </authorList>
    </citation>
    <scope>NUCLEOTIDE SEQUENCE [LARGE SCALE GENOMIC DNA]</scope>
    <source>
        <strain evidence="1 2">Be9601</strain>
    </source>
</reference>
<dbReference type="OrthoDB" id="3484245at2759"/>
<dbReference type="AlphaFoldDB" id="A0A4Z1JBM4"/>
<accession>A0A4Z1JBM4</accession>
<comment type="caution">
    <text evidence="1">The sequence shown here is derived from an EMBL/GenBank/DDBJ whole genome shotgun (WGS) entry which is preliminary data.</text>
</comment>
<name>A0A4Z1JBM4_9HELO</name>
<dbReference type="EMBL" id="PQXM01000620">
    <property type="protein sequence ID" value="TGO71085.1"/>
    <property type="molecule type" value="Genomic_DNA"/>
</dbReference>
<evidence type="ECO:0000313" key="1">
    <source>
        <dbReference type="EMBL" id="TGO71085.1"/>
    </source>
</evidence>
<keyword evidence="2" id="KW-1185">Reference proteome</keyword>
<evidence type="ECO:0000313" key="2">
    <source>
        <dbReference type="Proteomes" id="UP000297229"/>
    </source>
</evidence>
<organism evidence="1 2">
    <name type="scientific">Botrytis elliptica</name>
    <dbReference type="NCBI Taxonomy" id="278938"/>
    <lineage>
        <taxon>Eukaryota</taxon>
        <taxon>Fungi</taxon>
        <taxon>Dikarya</taxon>
        <taxon>Ascomycota</taxon>
        <taxon>Pezizomycotina</taxon>
        <taxon>Leotiomycetes</taxon>
        <taxon>Helotiales</taxon>
        <taxon>Sclerotiniaceae</taxon>
        <taxon>Botrytis</taxon>
    </lineage>
</organism>
<gene>
    <name evidence="1" type="ORF">BELL_0622g00060</name>
</gene>
<sequence>MTEQVIDPARPILSFRDEVLIVQGHRQTYEQPDEIALEILEKALHDDERGPPRAPSGDPKDTNLLPFQQLSLLDLQRFLSFCGPVNGPDESMVYNERIGASILKVTDAYLRQICLFVNSHSPIRNKRDDYPTVAYLPYDFWAPPTNPPTEEYIEDRAKFIRTKACLPPQRLRALTHLFIHITPFPTKLSVKPDSALIVVTPRAATIEYFDYLDHPDKHYIIGDIMNVISRVDPDRDTTWLELADWKCRTGENWGADDVSDRMPARLRGSQIHVCTDALGQAFGHNVRLDYPMGPGELMGFYGTVYDFVNWRKAMIITIDLYLGYFSNIITDRQFKPRVKRLFGHRPYKEGENQPWIDDARQRRGGTRWLHFNNKVFRRFLSRELAQWNASNIWRGLDEMELIKKAKIREGHPNRLGRYDDMPTGAELGEFGKEMKGKRTRKLRRWLEDRDVDKGQRVTRYHKDTETIGWIIGKGLE</sequence>
<proteinExistence type="predicted"/>
<protein>
    <submittedName>
        <fullName evidence="1">Uncharacterized protein</fullName>
    </submittedName>
</protein>